<dbReference type="Proteomes" id="UP000619295">
    <property type="component" value="Unassembled WGS sequence"/>
</dbReference>
<dbReference type="PANTHER" id="PTHR48079:SF6">
    <property type="entry name" value="NAD(P)-BINDING DOMAIN-CONTAINING PROTEIN-RELATED"/>
    <property type="match status" value="1"/>
</dbReference>
<reference evidence="2" key="1">
    <citation type="submission" date="2020-09" db="EMBL/GenBank/DDBJ databases">
        <title>Bosea spartocytisi sp. nov. a root nodule endophyte of Spartocytisus supranubius in the high mountain ecosystem fo the Teide National Park (Canary Islands, Spain).</title>
        <authorList>
            <person name="Pulido-Suarez L."/>
            <person name="Peix A."/>
            <person name="Igual J.M."/>
            <person name="Socas-Perez N."/>
            <person name="Velazquez E."/>
            <person name="Flores-Felix J.D."/>
            <person name="Leon-Barrios M."/>
        </authorList>
    </citation>
    <scope>NUCLEOTIDE SEQUENCE</scope>
    <source>
        <strain evidence="2">SSUT16</strain>
    </source>
</reference>
<dbReference type="EMBL" id="JACXWY010000024">
    <property type="protein sequence ID" value="MBD3848856.1"/>
    <property type="molecule type" value="Genomic_DNA"/>
</dbReference>
<accession>A0A927ECQ3</accession>
<protein>
    <submittedName>
        <fullName evidence="2">NAD(P)-dependent oxidoreductase</fullName>
    </submittedName>
</protein>
<sequence length="243" mass="25823">MRIFLAGATGVIGRNLIPLLLKTGHRVTGTSRTTEGVRTLNVLGADALIVDVFDRDALDEAMLTSAPNVVIHQLTDLAGGTDLQSLVRNARLRREGTKNLVDAARKTGVTRIIAQSIAWAYAPKTPPYSEIDPLDAAAQGPRGVSVRDGVVPLEAAVLQPDDLDGIVLRYGQLYGPGTWTQTPTGSSPVHVEAAAYAASLAVDRGSRGVYNIADSGGEVVIDKALRELRWSPDFRCRGDSDGN</sequence>
<evidence type="ECO:0000259" key="1">
    <source>
        <dbReference type="Pfam" id="PF01370"/>
    </source>
</evidence>
<comment type="caution">
    <text evidence="2">The sequence shown here is derived from an EMBL/GenBank/DDBJ whole genome shotgun (WGS) entry which is preliminary data.</text>
</comment>
<feature type="domain" description="NAD-dependent epimerase/dehydratase" evidence="1">
    <location>
        <begin position="3"/>
        <end position="187"/>
    </location>
</feature>
<dbReference type="GO" id="GO:0005737">
    <property type="term" value="C:cytoplasm"/>
    <property type="evidence" value="ECO:0007669"/>
    <property type="project" value="TreeGrafter"/>
</dbReference>
<dbReference type="InterPro" id="IPR001509">
    <property type="entry name" value="Epimerase_deHydtase"/>
</dbReference>
<dbReference type="PANTHER" id="PTHR48079">
    <property type="entry name" value="PROTEIN YEEZ"/>
    <property type="match status" value="1"/>
</dbReference>
<dbReference type="Pfam" id="PF01370">
    <property type="entry name" value="Epimerase"/>
    <property type="match status" value="1"/>
</dbReference>
<organism evidence="2 3">
    <name type="scientific">Bosea spartocytisi</name>
    <dbReference type="NCBI Taxonomy" id="2773451"/>
    <lineage>
        <taxon>Bacteria</taxon>
        <taxon>Pseudomonadati</taxon>
        <taxon>Pseudomonadota</taxon>
        <taxon>Alphaproteobacteria</taxon>
        <taxon>Hyphomicrobiales</taxon>
        <taxon>Boseaceae</taxon>
        <taxon>Bosea</taxon>
    </lineage>
</organism>
<evidence type="ECO:0000313" key="3">
    <source>
        <dbReference type="Proteomes" id="UP000619295"/>
    </source>
</evidence>
<dbReference type="SUPFAM" id="SSF51735">
    <property type="entry name" value="NAD(P)-binding Rossmann-fold domains"/>
    <property type="match status" value="1"/>
</dbReference>
<name>A0A927ECQ3_9HYPH</name>
<dbReference type="InterPro" id="IPR051783">
    <property type="entry name" value="NAD(P)-dependent_oxidoreduct"/>
</dbReference>
<dbReference type="AlphaFoldDB" id="A0A927ECQ3"/>
<proteinExistence type="predicted"/>
<evidence type="ECO:0000313" key="2">
    <source>
        <dbReference type="EMBL" id="MBD3848856.1"/>
    </source>
</evidence>
<gene>
    <name evidence="2" type="ORF">IED13_24425</name>
</gene>
<keyword evidence="3" id="KW-1185">Reference proteome</keyword>
<dbReference type="Gene3D" id="3.40.50.720">
    <property type="entry name" value="NAD(P)-binding Rossmann-like Domain"/>
    <property type="match status" value="1"/>
</dbReference>
<dbReference type="InterPro" id="IPR036291">
    <property type="entry name" value="NAD(P)-bd_dom_sf"/>
</dbReference>
<dbReference type="GO" id="GO:0004029">
    <property type="term" value="F:aldehyde dehydrogenase (NAD+) activity"/>
    <property type="evidence" value="ECO:0007669"/>
    <property type="project" value="TreeGrafter"/>
</dbReference>